<feature type="region of interest" description="Disordered" evidence="1">
    <location>
        <begin position="350"/>
        <end position="373"/>
    </location>
</feature>
<organism evidence="2 3">
    <name type="scientific">Serendipita indica (strain DSM 11827)</name>
    <name type="common">Root endophyte fungus</name>
    <name type="synonym">Piriformospora indica</name>
    <dbReference type="NCBI Taxonomy" id="1109443"/>
    <lineage>
        <taxon>Eukaryota</taxon>
        <taxon>Fungi</taxon>
        <taxon>Dikarya</taxon>
        <taxon>Basidiomycota</taxon>
        <taxon>Agaricomycotina</taxon>
        <taxon>Agaricomycetes</taxon>
        <taxon>Sebacinales</taxon>
        <taxon>Serendipitaceae</taxon>
        <taxon>Serendipita</taxon>
    </lineage>
</organism>
<dbReference type="Proteomes" id="UP000007148">
    <property type="component" value="Unassembled WGS sequence"/>
</dbReference>
<reference evidence="2 3" key="1">
    <citation type="journal article" date="2011" name="PLoS Pathog.">
        <title>Endophytic Life Strategies Decoded by Genome and Transcriptome Analyses of the Mutualistic Root Symbiont Piriformospora indica.</title>
        <authorList>
            <person name="Zuccaro A."/>
            <person name="Lahrmann U."/>
            <person name="Guldener U."/>
            <person name="Langen G."/>
            <person name="Pfiffi S."/>
            <person name="Biedenkopf D."/>
            <person name="Wong P."/>
            <person name="Samans B."/>
            <person name="Grimm C."/>
            <person name="Basiewicz M."/>
            <person name="Murat C."/>
            <person name="Martin F."/>
            <person name="Kogel K.H."/>
        </authorList>
    </citation>
    <scope>NUCLEOTIDE SEQUENCE [LARGE SCALE GENOMIC DNA]</scope>
    <source>
        <strain evidence="2 3">DSM 11827</strain>
    </source>
</reference>
<comment type="caution">
    <text evidence="2">The sequence shown here is derived from an EMBL/GenBank/DDBJ whole genome shotgun (WGS) entry which is preliminary data.</text>
</comment>
<protein>
    <submittedName>
        <fullName evidence="2">Uncharacterized protein</fullName>
    </submittedName>
</protein>
<gene>
    <name evidence="2" type="ORF">PIIN_07873</name>
</gene>
<keyword evidence="3" id="KW-1185">Reference proteome</keyword>
<sequence>MGFLGGKAVTVVDFWNALQSNPSAGKTPVIRLTHVKNLDSSLAHEYLQLIIVNDKGRERIVVERSKPDRFIFNGEWKMPKIKEHWDPLNSEGTDLPLPLYSLEWDQDKAPNLSQITDICKAVHDSAPDYNILLGKHCYWYALLVYQTTKRAYYGHEKEWPFHTARGKPAFPAFEWFYSSKLKVDAAAFQTDRATHMNWVESGDPDPSKASKGMIKSLETTLKESEVKKESVQELATPEESVKTSIVDELGVQTTPYKGPPPPPAELSVTTILEEYDEVIKMTDEDPNAAEYVKIAREAELAYVNKDRAPSDPLMMPTSWNQYGYWDLTTRSLEMDRATDVMIGKVLQQIGVTPKVEPPSDGPSQDEGSTADAV</sequence>
<dbReference type="HOGENOM" id="CLU_063091_0_0_1"/>
<accession>G4TRH3</accession>
<name>G4TRH3_SERID</name>
<evidence type="ECO:0000256" key="1">
    <source>
        <dbReference type="SAM" id="MobiDB-lite"/>
    </source>
</evidence>
<dbReference type="STRING" id="1109443.G4TRH3"/>
<evidence type="ECO:0000313" key="2">
    <source>
        <dbReference type="EMBL" id="CCA73920.1"/>
    </source>
</evidence>
<dbReference type="AlphaFoldDB" id="G4TRH3"/>
<dbReference type="OrthoDB" id="3014488at2759"/>
<proteinExistence type="predicted"/>
<dbReference type="EMBL" id="CAFZ01000263">
    <property type="protein sequence ID" value="CCA73920.1"/>
    <property type="molecule type" value="Genomic_DNA"/>
</dbReference>
<evidence type="ECO:0000313" key="3">
    <source>
        <dbReference type="Proteomes" id="UP000007148"/>
    </source>
</evidence>
<dbReference type="InParanoid" id="G4TRH3"/>